<comment type="caution">
    <text evidence="1">Lacks conserved residue(s) required for the propagation of feature annotation.</text>
</comment>
<dbReference type="PROSITE" id="PS51084">
    <property type="entry name" value="HIT_2"/>
    <property type="match status" value="1"/>
</dbReference>
<evidence type="ECO:0000313" key="4">
    <source>
        <dbReference type="Proteomes" id="UP000029273"/>
    </source>
</evidence>
<sequence length="145" mass="16191">MDTFELNPQLARDCHRLGRLPFSELLLMDNAHYPWFILVPRTRETELYRLEPALQAGLMTEVNRIAAFIDKHQPQIEKLNVAAIGNLVRQLHVHVVGRHSADPAWPGVVWGTASRTAYSRAALAALRASLNAARLPGFVAHPDSP</sequence>
<protein>
    <submittedName>
        <fullName evidence="3">HIT domain-containing protein</fullName>
    </submittedName>
</protein>
<name>A0A1A6C7J7_9GAMM</name>
<organism evidence="3 4">
    <name type="scientific">Acidihalobacter prosperus</name>
    <dbReference type="NCBI Taxonomy" id="160660"/>
    <lineage>
        <taxon>Bacteria</taxon>
        <taxon>Pseudomonadati</taxon>
        <taxon>Pseudomonadota</taxon>
        <taxon>Gammaproteobacteria</taxon>
        <taxon>Chromatiales</taxon>
        <taxon>Ectothiorhodospiraceae</taxon>
        <taxon>Acidihalobacter</taxon>
    </lineage>
</organism>
<comment type="caution">
    <text evidence="3">The sequence shown here is derived from an EMBL/GenBank/DDBJ whole genome shotgun (WGS) entry which is preliminary data.</text>
</comment>
<feature type="domain" description="HIT" evidence="2">
    <location>
        <begin position="37"/>
        <end position="105"/>
    </location>
</feature>
<evidence type="ECO:0000256" key="1">
    <source>
        <dbReference type="PROSITE-ProRule" id="PRU00464"/>
    </source>
</evidence>
<proteinExistence type="predicted"/>
<dbReference type="AlphaFoldDB" id="A0A1A6C7J7"/>
<dbReference type="Gene3D" id="3.30.428.10">
    <property type="entry name" value="HIT-like"/>
    <property type="match status" value="1"/>
</dbReference>
<dbReference type="Proteomes" id="UP000029273">
    <property type="component" value="Unassembled WGS sequence"/>
</dbReference>
<evidence type="ECO:0000313" key="3">
    <source>
        <dbReference type="EMBL" id="OBS10536.1"/>
    </source>
</evidence>
<accession>A0A1A6C7J7</accession>
<dbReference type="EMBL" id="JQSG02000001">
    <property type="protein sequence ID" value="OBS10536.1"/>
    <property type="molecule type" value="Genomic_DNA"/>
</dbReference>
<dbReference type="Pfam" id="PF01230">
    <property type="entry name" value="HIT"/>
    <property type="match status" value="1"/>
</dbReference>
<reference evidence="3 4" key="1">
    <citation type="journal article" date="2014" name="Genome Announc.">
        <title>Draft Genome Sequence of the Iron-Oxidizing, Acidophilic, and Halotolerant 'Thiobacillus prosperus' Type Strain DSM 5130.</title>
        <authorList>
            <person name="Ossandon F.J."/>
            <person name="Cardenas J.P."/>
            <person name="Corbett M."/>
            <person name="Quatrini R."/>
            <person name="Holmes D.S."/>
            <person name="Watkin E."/>
        </authorList>
    </citation>
    <scope>NUCLEOTIDE SEQUENCE [LARGE SCALE GENOMIC DNA]</scope>
    <source>
        <strain evidence="3 4">DSM 5130</strain>
    </source>
</reference>
<dbReference type="OrthoDB" id="9799145at2"/>
<dbReference type="PIRSF" id="PIRSF000714">
    <property type="entry name" value="HIT"/>
    <property type="match status" value="1"/>
</dbReference>
<dbReference type="RefSeq" id="WP_038087106.1">
    <property type="nucleotide sequence ID" value="NZ_JQSG02000001.1"/>
</dbReference>
<dbReference type="InterPro" id="IPR036265">
    <property type="entry name" value="HIT-like_sf"/>
</dbReference>
<gene>
    <name evidence="3" type="ORF">Thpro_020252</name>
</gene>
<dbReference type="InterPro" id="IPR011146">
    <property type="entry name" value="HIT-like"/>
</dbReference>
<evidence type="ECO:0000259" key="2">
    <source>
        <dbReference type="PROSITE" id="PS51084"/>
    </source>
</evidence>
<dbReference type="InterPro" id="IPR026026">
    <property type="entry name" value="HIT_Hint"/>
</dbReference>
<keyword evidence="4" id="KW-1185">Reference proteome</keyword>
<dbReference type="GO" id="GO:0003824">
    <property type="term" value="F:catalytic activity"/>
    <property type="evidence" value="ECO:0007669"/>
    <property type="project" value="InterPro"/>
</dbReference>
<dbReference type="SUPFAM" id="SSF54197">
    <property type="entry name" value="HIT-like"/>
    <property type="match status" value="1"/>
</dbReference>